<keyword evidence="2" id="KW-1185">Reference proteome</keyword>
<evidence type="ECO:0008006" key="3">
    <source>
        <dbReference type="Google" id="ProtNLM"/>
    </source>
</evidence>
<evidence type="ECO:0000313" key="2">
    <source>
        <dbReference type="Proteomes" id="UP000301475"/>
    </source>
</evidence>
<evidence type="ECO:0000313" key="1">
    <source>
        <dbReference type="EMBL" id="QCT07440.1"/>
    </source>
</evidence>
<dbReference type="AlphaFoldDB" id="A0A4P8XZA1"/>
<proteinExistence type="predicted"/>
<protein>
    <recommendedName>
        <fullName evidence="3">HipA-like C-terminal domain-containing protein</fullName>
    </recommendedName>
</protein>
<dbReference type="KEGG" id="ruj:E5Z56_08790"/>
<dbReference type="EMBL" id="CP039381">
    <property type="protein sequence ID" value="QCT07440.1"/>
    <property type="molecule type" value="Genomic_DNA"/>
</dbReference>
<name>A0A4P8XZA1_9FIRM</name>
<dbReference type="RefSeq" id="WP_138157453.1">
    <property type="nucleotide sequence ID" value="NZ_CP039381.1"/>
</dbReference>
<dbReference type="Proteomes" id="UP000301475">
    <property type="component" value="Chromosome"/>
</dbReference>
<gene>
    <name evidence="1" type="ORF">E5Z56_08790</name>
</gene>
<organism evidence="1 2">
    <name type="scientific">Ruminococcus bovis</name>
    <dbReference type="NCBI Taxonomy" id="2564099"/>
    <lineage>
        <taxon>Bacteria</taxon>
        <taxon>Bacillati</taxon>
        <taxon>Bacillota</taxon>
        <taxon>Clostridia</taxon>
        <taxon>Eubacteriales</taxon>
        <taxon>Oscillospiraceae</taxon>
        <taxon>Ruminococcus</taxon>
    </lineage>
</organism>
<accession>A0A4P8XZA1</accession>
<reference evidence="1 2" key="1">
    <citation type="submission" date="2019-04" db="EMBL/GenBank/DDBJ databases">
        <authorList>
            <person name="Embree M."/>
            <person name="Gaffney J.R."/>
        </authorList>
    </citation>
    <scope>NUCLEOTIDE SEQUENCE [LARGE SCALE GENOMIC DNA]</scope>
    <source>
        <strain evidence="1 2">JE7A12</strain>
    </source>
</reference>
<sequence length="347" mass="40080">MNNYEFYVLSGNTIVAKWENKTLTVFKENLLPLYLKQHHNAQHWIASRAIDSHRANARLLKKALRLKEKDDLSTALYVNAATITDNYWIKPLDSDLTYQDVRFTDDYFSVLALKGSYSSFNRVANSKRTKTPELTNIGSFEKCWKLIDGKWWMYKSATHDELFSELFIYHLGKELGMNMAVYKRGDKCIKSLDFTDNASVNFEPAFAFMGDNEEYEDVLAKLEELCPQAKADFVKMIFLDTIVANPDRHTANFGLLRDINTGKLIGFAPLFDHNMALIARGYPKTPTKNDILIKLFNNFISNHSEYKNRLPIVTETLLQTVLKTVNMKVRGKEIVDLIMKRYALIQK</sequence>
<dbReference type="Gene3D" id="1.10.1070.20">
    <property type="match status" value="1"/>
</dbReference>
<dbReference type="OrthoDB" id="9812605at2"/>